<dbReference type="RefSeq" id="WP_189140292.1">
    <property type="nucleotide sequence ID" value="NZ_BMNK01000006.1"/>
</dbReference>
<sequence length="113" mass="11734">MRAQSLRLLQRRRPGQATLLRITPEADEPREEEGLVASHGVSEEPVLLAALAAGVPYIGLIAARERGAPVLAAVAGGDRVHVPAGLDIGAVTPGEVAVSIYAQIIELGVRGTL</sequence>
<keyword evidence="3" id="KW-1185">Reference proteome</keyword>
<reference evidence="2" key="2">
    <citation type="submission" date="2020-09" db="EMBL/GenBank/DDBJ databases">
        <authorList>
            <person name="Sun Q."/>
            <person name="Zhou Y."/>
        </authorList>
    </citation>
    <scope>NUCLEOTIDE SEQUENCE</scope>
    <source>
        <strain evidence="2">CGMCC 4.7430</strain>
    </source>
</reference>
<proteinExistence type="predicted"/>
<dbReference type="AlphaFoldDB" id="A0A918E6W9"/>
<evidence type="ECO:0000313" key="2">
    <source>
        <dbReference type="EMBL" id="GGP08722.1"/>
    </source>
</evidence>
<dbReference type="InterPro" id="IPR052698">
    <property type="entry name" value="MoCofactor_Util/Proc"/>
</dbReference>
<dbReference type="EMBL" id="BMNK01000006">
    <property type="protein sequence ID" value="GGP08722.1"/>
    <property type="molecule type" value="Genomic_DNA"/>
</dbReference>
<dbReference type="Proteomes" id="UP000660745">
    <property type="component" value="Unassembled WGS sequence"/>
</dbReference>
<feature type="domain" description="XdhC Rossmann" evidence="1">
    <location>
        <begin position="26"/>
        <end position="104"/>
    </location>
</feature>
<name>A0A918E6W9_9ACTN</name>
<evidence type="ECO:0000313" key="3">
    <source>
        <dbReference type="Proteomes" id="UP000660745"/>
    </source>
</evidence>
<evidence type="ECO:0000259" key="1">
    <source>
        <dbReference type="Pfam" id="PF13478"/>
    </source>
</evidence>
<reference evidence="2" key="1">
    <citation type="journal article" date="2014" name="Int. J. Syst. Evol. Microbiol.">
        <title>Complete genome sequence of Corynebacterium casei LMG S-19264T (=DSM 44701T), isolated from a smear-ripened cheese.</title>
        <authorList>
            <consortium name="US DOE Joint Genome Institute (JGI-PGF)"/>
            <person name="Walter F."/>
            <person name="Albersmeier A."/>
            <person name="Kalinowski J."/>
            <person name="Ruckert C."/>
        </authorList>
    </citation>
    <scope>NUCLEOTIDE SEQUENCE</scope>
    <source>
        <strain evidence="2">CGMCC 4.7430</strain>
    </source>
</reference>
<protein>
    <recommendedName>
        <fullName evidence="1">XdhC Rossmann domain-containing protein</fullName>
    </recommendedName>
</protein>
<gene>
    <name evidence="2" type="ORF">GCM10012278_41580</name>
</gene>
<organism evidence="2 3">
    <name type="scientific">Nonomuraea glycinis</name>
    <dbReference type="NCBI Taxonomy" id="2047744"/>
    <lineage>
        <taxon>Bacteria</taxon>
        <taxon>Bacillati</taxon>
        <taxon>Actinomycetota</taxon>
        <taxon>Actinomycetes</taxon>
        <taxon>Streptosporangiales</taxon>
        <taxon>Streptosporangiaceae</taxon>
        <taxon>Nonomuraea</taxon>
    </lineage>
</organism>
<dbReference type="Gene3D" id="3.40.50.720">
    <property type="entry name" value="NAD(P)-binding Rossmann-like Domain"/>
    <property type="match status" value="1"/>
</dbReference>
<dbReference type="PANTHER" id="PTHR30388:SF4">
    <property type="entry name" value="MOLYBDENUM COFACTOR INSERTION CHAPERONE PAOD"/>
    <property type="match status" value="1"/>
</dbReference>
<dbReference type="Pfam" id="PF13478">
    <property type="entry name" value="XdhC_C"/>
    <property type="match status" value="1"/>
</dbReference>
<dbReference type="InterPro" id="IPR027051">
    <property type="entry name" value="XdhC_Rossmann_dom"/>
</dbReference>
<accession>A0A918E6W9</accession>
<comment type="caution">
    <text evidence="2">The sequence shown here is derived from an EMBL/GenBank/DDBJ whole genome shotgun (WGS) entry which is preliminary data.</text>
</comment>
<dbReference type="PANTHER" id="PTHR30388">
    <property type="entry name" value="ALDEHYDE OXIDOREDUCTASE MOLYBDENUM COFACTOR ASSEMBLY PROTEIN"/>
    <property type="match status" value="1"/>
</dbReference>